<reference evidence="2" key="2">
    <citation type="journal article" date="2018" name="Mol. Plant Microbe Interact.">
        <title>Genome sequence resources for the wheat stripe rust pathogen (Puccinia striiformis f. sp. tritici) and the barley stripe rust pathogen (Puccinia striiformis f. sp. hordei).</title>
        <authorList>
            <person name="Xia C."/>
            <person name="Wang M."/>
            <person name="Yin C."/>
            <person name="Cornejo O.E."/>
            <person name="Hulbert S.H."/>
            <person name="Chen X."/>
        </authorList>
    </citation>
    <scope>NUCLEOTIDE SEQUENCE [LARGE SCALE GENOMIC DNA]</scope>
    <source>
        <strain evidence="2">93-210</strain>
    </source>
</reference>
<accession>A0ACC0ERL8</accession>
<protein>
    <submittedName>
        <fullName evidence="1">Uncharacterized protein</fullName>
    </submittedName>
</protein>
<sequence>MPPVENRVPRGVESYQVDAKTLTLRARFVEPLYGYRQATWAPCNRVFKAFLARFSLKQITMSHTSAPT</sequence>
<dbReference type="Proteomes" id="UP001060170">
    <property type="component" value="Chromosome 4"/>
</dbReference>
<gene>
    <name evidence="1" type="ORF">MJO28_004613</name>
</gene>
<reference evidence="2" key="1">
    <citation type="journal article" date="2018" name="BMC Genomics">
        <title>Genomic insights into host adaptation between the wheat stripe rust pathogen (Puccinia striiformis f. sp. tritici) and the barley stripe rust pathogen (Puccinia striiformis f. sp. hordei).</title>
        <authorList>
            <person name="Xia C."/>
            <person name="Wang M."/>
            <person name="Yin C."/>
            <person name="Cornejo O.E."/>
            <person name="Hulbert S.H."/>
            <person name="Chen X."/>
        </authorList>
    </citation>
    <scope>NUCLEOTIDE SEQUENCE [LARGE SCALE GENOMIC DNA]</scope>
    <source>
        <strain evidence="2">93-210</strain>
    </source>
</reference>
<reference evidence="1 2" key="3">
    <citation type="journal article" date="2022" name="Microbiol. Spectr.">
        <title>Folding features and dynamics of 3D genome architecture in plant fungal pathogens.</title>
        <authorList>
            <person name="Xia C."/>
        </authorList>
    </citation>
    <scope>NUCLEOTIDE SEQUENCE [LARGE SCALE GENOMIC DNA]</scope>
    <source>
        <strain evidence="1 2">93-210</strain>
    </source>
</reference>
<evidence type="ECO:0000313" key="1">
    <source>
        <dbReference type="EMBL" id="KAI7957518.1"/>
    </source>
</evidence>
<proteinExistence type="predicted"/>
<comment type="caution">
    <text evidence="1">The sequence shown here is derived from an EMBL/GenBank/DDBJ whole genome shotgun (WGS) entry which is preliminary data.</text>
</comment>
<name>A0ACC0ERL8_9BASI</name>
<organism evidence="1 2">
    <name type="scientific">Puccinia striiformis f. sp. tritici</name>
    <dbReference type="NCBI Taxonomy" id="168172"/>
    <lineage>
        <taxon>Eukaryota</taxon>
        <taxon>Fungi</taxon>
        <taxon>Dikarya</taxon>
        <taxon>Basidiomycota</taxon>
        <taxon>Pucciniomycotina</taxon>
        <taxon>Pucciniomycetes</taxon>
        <taxon>Pucciniales</taxon>
        <taxon>Pucciniaceae</taxon>
        <taxon>Puccinia</taxon>
    </lineage>
</organism>
<keyword evidence="2" id="KW-1185">Reference proteome</keyword>
<evidence type="ECO:0000313" key="2">
    <source>
        <dbReference type="Proteomes" id="UP001060170"/>
    </source>
</evidence>
<dbReference type="EMBL" id="CM045868">
    <property type="protein sequence ID" value="KAI7957518.1"/>
    <property type="molecule type" value="Genomic_DNA"/>
</dbReference>